<gene>
    <name evidence="1" type="ORF">Vadar_020854</name>
</gene>
<reference evidence="1 2" key="1">
    <citation type="journal article" date="2021" name="Hortic Res">
        <title>High-quality reference genome and annotation aids understanding of berry development for evergreen blueberry (Vaccinium darrowii).</title>
        <authorList>
            <person name="Yu J."/>
            <person name="Hulse-Kemp A.M."/>
            <person name="Babiker E."/>
            <person name="Staton M."/>
        </authorList>
    </citation>
    <scope>NUCLEOTIDE SEQUENCE [LARGE SCALE GENOMIC DNA]</scope>
    <source>
        <strain evidence="2">cv. NJ 8807/NJ 8810</strain>
        <tissue evidence="1">Young leaf</tissue>
    </source>
</reference>
<name>A0ACB7YH07_9ERIC</name>
<accession>A0ACB7YH07</accession>
<comment type="caution">
    <text evidence="1">The sequence shown here is derived from an EMBL/GenBank/DDBJ whole genome shotgun (WGS) entry which is preliminary data.</text>
</comment>
<evidence type="ECO:0000313" key="1">
    <source>
        <dbReference type="EMBL" id="KAH7852114.1"/>
    </source>
</evidence>
<dbReference type="EMBL" id="CM037158">
    <property type="protein sequence ID" value="KAH7852114.1"/>
    <property type="molecule type" value="Genomic_DNA"/>
</dbReference>
<organism evidence="1 2">
    <name type="scientific">Vaccinium darrowii</name>
    <dbReference type="NCBI Taxonomy" id="229202"/>
    <lineage>
        <taxon>Eukaryota</taxon>
        <taxon>Viridiplantae</taxon>
        <taxon>Streptophyta</taxon>
        <taxon>Embryophyta</taxon>
        <taxon>Tracheophyta</taxon>
        <taxon>Spermatophyta</taxon>
        <taxon>Magnoliopsida</taxon>
        <taxon>eudicotyledons</taxon>
        <taxon>Gunneridae</taxon>
        <taxon>Pentapetalae</taxon>
        <taxon>asterids</taxon>
        <taxon>Ericales</taxon>
        <taxon>Ericaceae</taxon>
        <taxon>Vaccinioideae</taxon>
        <taxon>Vaccinieae</taxon>
        <taxon>Vaccinium</taxon>
    </lineage>
</organism>
<sequence>MADSVLEQMRRFSLTPEEEDVIVIDPSVRERAVIDCSTSLVGKLLTKRSFNWAALKDTLRRVWGSPAGLRMVDVGDNLFHFRFSNEVDLQKVLNGGPWCFDNMLLLLNRWEMGMKAEGIEFNTVDFWIQLWGLPFECITPEFGTEIGKRIGEVLEVNKAAESREWGRYIRIRVRIPLNRPLRRGGYVMLGIDDKCWVDYKYERLPSFCFYCGFLDHETKDCNVRGKDVLEGVVKENSYGGWMAATQSSRRGFRWKEGGKVSVPNRNACNDLVAGTLPNLSCNLGASGSRSNTHSGEGLRKDSVNMEGLNPRRNLGEIEGRNSRLTEIADDALVAINGSKFRIGELVPDFSKNLQIGGTQDEESGLTQTVVEVAVGQATKTLGCHLIEAQTQLDKVRDNGPNLENMDHIAAQGTESLGDDLGVQDLHNGPAQLVEVQIFKATEGKKSLGSIPKRALVGLSNGKGRKFGSSVKKNTTTSGARAGDKRGDVLCIKQGKRRLEALEADELETSEVSCLKEFWRLYSPDVVFLMETKNVERHLAWLQKHLGVDGGVCVNPVGLAGRLCVFWRKEVSIHFLSRNSHLIDSYVSMGSYKCRVSFVYAHNNPQERRGLWSELLTIAQAEVLDWLVGGDFNAILHPDEKLGGKHRQAWELSDFQEFVRNSHLLDLGYVGYPFTWSNKRMGQDNVRVSLDRFLASPNWRIRHPNVVVRHLPPGGSDHCPILLDSSRPMEKLKWRFIFDRRWVNHEACRMIIRQAWSSWRRQQNRLMGLQDENGHWRDGDQEVRDIALTYFNKIYTTEGVSNMESVLQHVDQRVTPRMNKFLTRPISFKEVKAVVFQMHPNKSPGPDGMGPIFLQKYWDIVGPSLVEAVRSYCHSDIDRAIKESQMELNSEENKGENRRRRRRRVGLIHDERMCKHFTPDDDYHPENPNRILAIWNKLKSSGITQRCVVLSAKEAEDKYIAAVHTKKHIDLIKNISSKKFDSRREKIAGKYNSIYFNEGSSEAAYLAAGSVLEVAERVAKGDLDSAFAIVRPPGHHAEENEPMGFCLHNNVAVATSFLLNKKELGIKKIMIVDWDVHHGNGTQKMFWKDPRVLFFSVHRYEFGSFYPASEDGSHIMIGEGPGAGYNINVPWEGGRCGDADYIAAWDHVLIPVAKEFTPDIIMISAGFDAAVGDPLGGCRVTPYGYAVMLKKLMEFAQGKIVMALEGGYNLDSLANSVLACVEVLVEDKPLTGSSEAYPFESTWRVIQEVREVLSPFWPTLKDELSKTLTHRKAPPIQGSLPKGEEDPFWMSVEEFMLIGAELHYPLLIVPEVSVEDADMIPPCSIISTEHNECRALRWVNGATEDGGTHNLIVCGGLASVIDDESGFLPWPYVEDVEGIEPFGIYSKETMKVSMGAVKADRKSHVVLNILVLGGLPCYVGGIFGEGTDVWRRYLTEEWSKDLEVARAVVAFPGGQRVGHSIVAWLEFWTRNLGTFSEFVKTVPDYLKLNTIDTNNKGQSLCTPSASSGAYQDKWGYSVFKKDEVLAMVDGLSSGACAEGGKMMRKLPFADLPLAKRKWVSSDSGTSLQDLRKGGQMGRIFGDVGEGLDIPLDDLSDLRLLAMDPGRGRLVPGSSHRHGMGKQLRDIPRPSSTEVLMNEESLEEDDSADNCSNESDGSELESEVGERRECEVEKAKSRNSGLEEGLIAEVVFASKEVARPKDIDSSSSQVDGGESAPLMGTSFAQLGKNLDSAASTTSKVPFGFAAFGTASSVGVGGAGDLVPSALGGVGGASATPCGSTSEVVTDSAMEEKDGEFIVVRHDDGSVELKKGCESVTVKLEYFDGVEDSFRRRVLYIFQIHPSTFVGLGALSAVVRRYVLGLFGLYLECLDCIKLSTARVDDLELLHKKLTSLKDDGLEVKWLFDRNERLVAQLEAVRWRDKVEQLRASLKVAMGTVARLEENLGKAKAIVDGLKVDEAFCVEKLNAASKLAISKFDLDGSVGQGLSG</sequence>
<dbReference type="Proteomes" id="UP000828048">
    <property type="component" value="Chromosome 8"/>
</dbReference>
<proteinExistence type="predicted"/>
<protein>
    <submittedName>
        <fullName evidence="1">Uncharacterized protein</fullName>
    </submittedName>
</protein>
<keyword evidence="2" id="KW-1185">Reference proteome</keyword>
<evidence type="ECO:0000313" key="2">
    <source>
        <dbReference type="Proteomes" id="UP000828048"/>
    </source>
</evidence>